<reference evidence="3 4" key="1">
    <citation type="submission" date="2019-04" db="EMBL/GenBank/DDBJ databases">
        <title>Streptomyces rhizosphaericola sp. nov., an actinobacterium isolated from the wheat rhizosphere.</title>
        <authorList>
            <person name="Vargas Hoyos H.A."/>
            <person name="Santos S.N."/>
            <person name="Genuario D.B."/>
            <person name="Melo I.S."/>
            <person name="Da Silva L.J."/>
            <person name="Da Silva F.S.P."/>
            <person name="Zucchi T.D."/>
        </authorList>
    </citation>
    <scope>NUCLEOTIDE SEQUENCE [LARGE SCALE GENOMIC DNA]</scope>
    <source>
        <strain evidence="3 4">1AS2c</strain>
    </source>
</reference>
<keyword evidence="2" id="KW-0812">Transmembrane</keyword>
<feature type="transmembrane region" description="Helical" evidence="2">
    <location>
        <begin position="89"/>
        <end position="110"/>
    </location>
</feature>
<keyword evidence="2" id="KW-0472">Membrane</keyword>
<name>A0ABY2PML9_9ACTN</name>
<accession>A0ABY2PML9</accession>
<evidence type="ECO:0000313" key="4">
    <source>
        <dbReference type="Proteomes" id="UP000306274"/>
    </source>
</evidence>
<proteinExistence type="predicted"/>
<evidence type="ECO:0000256" key="2">
    <source>
        <dbReference type="SAM" id="Phobius"/>
    </source>
</evidence>
<evidence type="ECO:0008006" key="5">
    <source>
        <dbReference type="Google" id="ProtNLM"/>
    </source>
</evidence>
<evidence type="ECO:0000313" key="3">
    <source>
        <dbReference type="EMBL" id="TGZ11816.1"/>
    </source>
</evidence>
<feature type="transmembrane region" description="Helical" evidence="2">
    <location>
        <begin position="116"/>
        <end position="136"/>
    </location>
</feature>
<keyword evidence="4" id="KW-1185">Reference proteome</keyword>
<dbReference type="EMBL" id="SRZK01000013">
    <property type="protein sequence ID" value="TGZ11816.1"/>
    <property type="molecule type" value="Genomic_DNA"/>
</dbReference>
<dbReference type="RefSeq" id="WP_136015410.1">
    <property type="nucleotide sequence ID" value="NZ_SRZK01000013.1"/>
</dbReference>
<comment type="caution">
    <text evidence="3">The sequence shown here is derived from an EMBL/GenBank/DDBJ whole genome shotgun (WGS) entry which is preliminary data.</text>
</comment>
<sequence>MEARDHELKRELAATLQARGELGPEYESALVDSFLEKVEQRLDSTMDRRVRRHLAEQQVTAARGPGAARPPSAAGVGTAGAAAGFGERFGFAVVSLVLAVPLSAIGVVNAGIEGLVVAWLGIVGVNAVHAAHYGGLFRQRERRRAVPEWRE</sequence>
<feature type="region of interest" description="Disordered" evidence="1">
    <location>
        <begin position="56"/>
        <end position="75"/>
    </location>
</feature>
<dbReference type="Proteomes" id="UP000306274">
    <property type="component" value="Unassembled WGS sequence"/>
</dbReference>
<protein>
    <recommendedName>
        <fullName evidence="5">DUF1707 domain-containing protein</fullName>
    </recommendedName>
</protein>
<organism evidence="3 4">
    <name type="scientific">Streptomyces rhizosphaericola</name>
    <dbReference type="NCBI Taxonomy" id="2564098"/>
    <lineage>
        <taxon>Bacteria</taxon>
        <taxon>Bacillati</taxon>
        <taxon>Actinomycetota</taxon>
        <taxon>Actinomycetes</taxon>
        <taxon>Kitasatosporales</taxon>
        <taxon>Streptomycetaceae</taxon>
        <taxon>Streptomyces</taxon>
    </lineage>
</organism>
<gene>
    <name evidence="3" type="ORF">E5Z02_02590</name>
</gene>
<feature type="compositionally biased region" description="Low complexity" evidence="1">
    <location>
        <begin position="61"/>
        <end position="75"/>
    </location>
</feature>
<keyword evidence="2" id="KW-1133">Transmembrane helix</keyword>
<evidence type="ECO:0000256" key="1">
    <source>
        <dbReference type="SAM" id="MobiDB-lite"/>
    </source>
</evidence>